<keyword evidence="8" id="KW-1185">Reference proteome</keyword>
<keyword evidence="2 5" id="KW-0812">Transmembrane</keyword>
<evidence type="ECO:0000256" key="3">
    <source>
        <dbReference type="ARBA" id="ARBA00022989"/>
    </source>
</evidence>
<dbReference type="InterPro" id="IPR036259">
    <property type="entry name" value="MFS_trans_sf"/>
</dbReference>
<feature type="transmembrane region" description="Helical" evidence="5">
    <location>
        <begin position="69"/>
        <end position="89"/>
    </location>
</feature>
<feature type="domain" description="Major facilitator superfamily (MFS) profile" evidence="6">
    <location>
        <begin position="35"/>
        <end position="407"/>
    </location>
</feature>
<dbReference type="EMBL" id="LVVM01004693">
    <property type="protein sequence ID" value="OJA12325.1"/>
    <property type="molecule type" value="Genomic_DNA"/>
</dbReference>
<dbReference type="STRING" id="180088.A0A1J8PTW4"/>
<keyword evidence="4 5" id="KW-0472">Membrane</keyword>
<feature type="transmembrane region" description="Helical" evidence="5">
    <location>
        <begin position="159"/>
        <end position="181"/>
    </location>
</feature>
<accession>A0A1J8PTW4</accession>
<name>A0A1J8PTW4_9AGAM</name>
<protein>
    <recommendedName>
        <fullName evidence="6">Major facilitator superfamily (MFS) profile domain-containing protein</fullName>
    </recommendedName>
</protein>
<dbReference type="InterPro" id="IPR011701">
    <property type="entry name" value="MFS"/>
</dbReference>
<dbReference type="AlphaFoldDB" id="A0A1J8PTW4"/>
<dbReference type="PROSITE" id="PS50850">
    <property type="entry name" value="MFS"/>
    <property type="match status" value="1"/>
</dbReference>
<dbReference type="PANTHER" id="PTHR23502:SF173">
    <property type="entry name" value="MFS-MULTIDRUG-RESISTANCE TRANSPORTER-RELATED"/>
    <property type="match status" value="1"/>
</dbReference>
<evidence type="ECO:0000256" key="1">
    <source>
        <dbReference type="ARBA" id="ARBA00004141"/>
    </source>
</evidence>
<comment type="caution">
    <text evidence="7">The sequence shown here is derived from an EMBL/GenBank/DDBJ whole genome shotgun (WGS) entry which is preliminary data.</text>
</comment>
<dbReference type="Pfam" id="PF07690">
    <property type="entry name" value="MFS_1"/>
    <property type="match status" value="1"/>
</dbReference>
<evidence type="ECO:0000256" key="2">
    <source>
        <dbReference type="ARBA" id="ARBA00022692"/>
    </source>
</evidence>
<keyword evidence="3 5" id="KW-1133">Transmembrane helix</keyword>
<dbReference type="GO" id="GO:0022857">
    <property type="term" value="F:transmembrane transporter activity"/>
    <property type="evidence" value="ECO:0007669"/>
    <property type="project" value="InterPro"/>
</dbReference>
<feature type="transmembrane region" description="Helical" evidence="5">
    <location>
        <begin position="33"/>
        <end position="57"/>
    </location>
</feature>
<sequence>MTQVNLDPYLVQFALDDKENPKLVQNWSRARRWYLTVLSAFLSLNVGLASSAPAGIATQLKTNFKLSEVVAAMTISVFVVGYCVGPLFWGPLSEQYGRRPIFLVTISIYACFQVGCALSKNATSLIVFRLLSGMFAAAAFTNSSALTSDIWDAKTRGKALAILNLAAFVGPTLAPLVGGYVELQMPWAWLFWILAISAVVCFLLIYFTLPETYAPIILLHKANHLRFKTGDHRYHSPLELIQKQKLHERLAVTLTRPFKIFICEPMLVALTIYMSFIFGCMYLLYEAYPVVFTEGYHFQSESLGLTYLPVLGGYVLGVMGYLLIFNPQYEAAMDRHKTGMLPPEIRLDPAIFGAPLFAITFFWFGQAQSISNGPSHSLSFQMDILSVYFVLGTSYVGCLTWVDRASS</sequence>
<reference evidence="7 8" key="1">
    <citation type="submission" date="2016-03" db="EMBL/GenBank/DDBJ databases">
        <title>Comparative genomics of the ectomycorrhizal sister species Rhizopogon vinicolor and Rhizopogon vesiculosus (Basidiomycota: Boletales) reveals a divergence of the mating type B locus.</title>
        <authorList>
            <person name="Mujic A.B."/>
            <person name="Kuo A."/>
            <person name="Tritt A."/>
            <person name="Lipzen A."/>
            <person name="Chen C."/>
            <person name="Johnson J."/>
            <person name="Sharma A."/>
            <person name="Barry K."/>
            <person name="Grigoriev I.V."/>
            <person name="Spatafora J.W."/>
        </authorList>
    </citation>
    <scope>NUCLEOTIDE SEQUENCE [LARGE SCALE GENOMIC DNA]</scope>
    <source>
        <strain evidence="7 8">AM-OR11-056</strain>
    </source>
</reference>
<feature type="transmembrane region" description="Helical" evidence="5">
    <location>
        <begin position="266"/>
        <end position="285"/>
    </location>
</feature>
<dbReference type="OrthoDB" id="9986881at2759"/>
<feature type="transmembrane region" description="Helical" evidence="5">
    <location>
        <begin position="101"/>
        <end position="120"/>
    </location>
</feature>
<feature type="transmembrane region" description="Helical" evidence="5">
    <location>
        <begin position="305"/>
        <end position="324"/>
    </location>
</feature>
<dbReference type="Proteomes" id="UP000183567">
    <property type="component" value="Unassembled WGS sequence"/>
</dbReference>
<comment type="subcellular location">
    <subcellularLocation>
        <location evidence="1">Membrane</location>
        <topology evidence="1">Multi-pass membrane protein</topology>
    </subcellularLocation>
</comment>
<dbReference type="InterPro" id="IPR020846">
    <property type="entry name" value="MFS_dom"/>
</dbReference>
<dbReference type="SUPFAM" id="SSF103473">
    <property type="entry name" value="MFS general substrate transporter"/>
    <property type="match status" value="1"/>
</dbReference>
<dbReference type="PANTHER" id="PTHR23502">
    <property type="entry name" value="MAJOR FACILITATOR SUPERFAMILY"/>
    <property type="match status" value="1"/>
</dbReference>
<evidence type="ECO:0000256" key="5">
    <source>
        <dbReference type="SAM" id="Phobius"/>
    </source>
</evidence>
<proteinExistence type="predicted"/>
<dbReference type="GO" id="GO:0005886">
    <property type="term" value="C:plasma membrane"/>
    <property type="evidence" value="ECO:0007669"/>
    <property type="project" value="TreeGrafter"/>
</dbReference>
<gene>
    <name evidence="7" type="ORF">AZE42_07332</name>
</gene>
<feature type="transmembrane region" description="Helical" evidence="5">
    <location>
        <begin position="384"/>
        <end position="402"/>
    </location>
</feature>
<organism evidence="7 8">
    <name type="scientific">Rhizopogon vesiculosus</name>
    <dbReference type="NCBI Taxonomy" id="180088"/>
    <lineage>
        <taxon>Eukaryota</taxon>
        <taxon>Fungi</taxon>
        <taxon>Dikarya</taxon>
        <taxon>Basidiomycota</taxon>
        <taxon>Agaricomycotina</taxon>
        <taxon>Agaricomycetes</taxon>
        <taxon>Agaricomycetidae</taxon>
        <taxon>Boletales</taxon>
        <taxon>Suillineae</taxon>
        <taxon>Rhizopogonaceae</taxon>
        <taxon>Rhizopogon</taxon>
    </lineage>
</organism>
<feature type="transmembrane region" description="Helical" evidence="5">
    <location>
        <begin position="187"/>
        <end position="209"/>
    </location>
</feature>
<evidence type="ECO:0000313" key="8">
    <source>
        <dbReference type="Proteomes" id="UP000183567"/>
    </source>
</evidence>
<feature type="transmembrane region" description="Helical" evidence="5">
    <location>
        <begin position="345"/>
        <end position="364"/>
    </location>
</feature>
<evidence type="ECO:0000259" key="6">
    <source>
        <dbReference type="PROSITE" id="PS50850"/>
    </source>
</evidence>
<dbReference type="Gene3D" id="1.20.1250.20">
    <property type="entry name" value="MFS general substrate transporter like domains"/>
    <property type="match status" value="1"/>
</dbReference>
<evidence type="ECO:0000256" key="4">
    <source>
        <dbReference type="ARBA" id="ARBA00023136"/>
    </source>
</evidence>
<feature type="transmembrane region" description="Helical" evidence="5">
    <location>
        <begin position="126"/>
        <end position="147"/>
    </location>
</feature>
<evidence type="ECO:0000313" key="7">
    <source>
        <dbReference type="EMBL" id="OJA12325.1"/>
    </source>
</evidence>